<dbReference type="Gene3D" id="2.60.40.2410">
    <property type="entry name" value="Uncharacterised protein PF12988, DUF3872"/>
    <property type="match status" value="1"/>
</dbReference>
<evidence type="ECO:0000256" key="1">
    <source>
        <dbReference type="SAM" id="SignalP"/>
    </source>
</evidence>
<name>R9HRI3_BACUN</name>
<keyword evidence="1" id="KW-0732">Signal</keyword>
<gene>
    <name evidence="2" type="ORF">C801_03292</name>
</gene>
<evidence type="ECO:0000313" key="2">
    <source>
        <dbReference type="EMBL" id="EOS06426.1"/>
    </source>
</evidence>
<dbReference type="InterPro" id="IPR038707">
    <property type="entry name" value="TraQ_sf"/>
</dbReference>
<sequence>MNMKKIHFLIALCGCVFAALSLSSCEDDIDVDGTYPFTVETMPVPTRLAQGETAEIRCRLKREGHFSDARYTVRYFQPDGKGTLRMDDGMVLRPNDRYPLDREVFRLYYTSECADQQKIDIYFEDNDNQMFMLTFSFNNENKDDDDGDSSDDGDGFIPGIRFPVDSIIVRPVIPRAEPKK</sequence>
<dbReference type="RefSeq" id="WP_016274059.1">
    <property type="nucleotide sequence ID" value="NZ_KE159488.1"/>
</dbReference>
<dbReference type="HOGENOM" id="CLU_134879_0_0_10"/>
<dbReference type="PROSITE" id="PS51257">
    <property type="entry name" value="PROKAR_LIPOPROTEIN"/>
    <property type="match status" value="1"/>
</dbReference>
<proteinExistence type="predicted"/>
<dbReference type="PATRIC" id="fig|1235787.3.peg.3345"/>
<feature type="chain" id="PRO_5004482904" description="DUF3872 domain-containing protein" evidence="1">
    <location>
        <begin position="19"/>
        <end position="180"/>
    </location>
</feature>
<dbReference type="Proteomes" id="UP000014212">
    <property type="component" value="Unassembled WGS sequence"/>
</dbReference>
<accession>R9HRI3</accession>
<comment type="caution">
    <text evidence="2">The sequence shown here is derived from an EMBL/GenBank/DDBJ whole genome shotgun (WGS) entry which is preliminary data.</text>
</comment>
<evidence type="ECO:0008006" key="4">
    <source>
        <dbReference type="Google" id="ProtNLM"/>
    </source>
</evidence>
<organism evidence="2 3">
    <name type="scientific">Bacteroides uniformis dnLKV2</name>
    <dbReference type="NCBI Taxonomy" id="1235787"/>
    <lineage>
        <taxon>Bacteria</taxon>
        <taxon>Pseudomonadati</taxon>
        <taxon>Bacteroidota</taxon>
        <taxon>Bacteroidia</taxon>
        <taxon>Bacteroidales</taxon>
        <taxon>Bacteroidaceae</taxon>
        <taxon>Bacteroides</taxon>
    </lineage>
</organism>
<dbReference type="InterPro" id="IPR024355">
    <property type="entry name" value="TraQ_bacteroidetes"/>
</dbReference>
<dbReference type="Pfam" id="PF12988">
    <property type="entry name" value="TraQ_transposon"/>
    <property type="match status" value="1"/>
</dbReference>
<reference evidence="2 3" key="1">
    <citation type="submission" date="2013-04" db="EMBL/GenBank/DDBJ databases">
        <title>The Genome Sequence of Bacteroides uniformis dnLKV2.</title>
        <authorList>
            <consortium name="The Broad Institute Genomics Platform"/>
            <consortium name="The Broad Institute Genome Sequencing Center for Infectious Disease"/>
            <person name="Earl A."/>
            <person name="Xavier R."/>
            <person name="Kuhn K."/>
            <person name="Stappenbeck T."/>
            <person name="Walker B."/>
            <person name="Young S."/>
            <person name="Zeng Q."/>
            <person name="Gargeya S."/>
            <person name="Fitzgerald M."/>
            <person name="Haas B."/>
            <person name="Abouelleil A."/>
            <person name="Allen A.W."/>
            <person name="Alvarado L."/>
            <person name="Arachchi H.M."/>
            <person name="Berlin A.M."/>
            <person name="Chapman S.B."/>
            <person name="Gainer-Dewar J."/>
            <person name="Goldberg J."/>
            <person name="Griggs A."/>
            <person name="Gujja S."/>
            <person name="Hansen M."/>
            <person name="Howarth C."/>
            <person name="Imamovic A."/>
            <person name="Ireland A."/>
            <person name="Larimer J."/>
            <person name="McCowan C."/>
            <person name="Murphy C."/>
            <person name="Pearson M."/>
            <person name="Poon T.W."/>
            <person name="Priest M."/>
            <person name="Roberts A."/>
            <person name="Saif S."/>
            <person name="Shea T."/>
            <person name="Sisk P."/>
            <person name="Sykes S."/>
            <person name="Wortman J."/>
            <person name="Nusbaum C."/>
            <person name="Birren B."/>
        </authorList>
    </citation>
    <scope>NUCLEOTIDE SEQUENCE [LARGE SCALE GENOMIC DNA]</scope>
    <source>
        <strain evidence="3">dnLKV2</strain>
    </source>
</reference>
<evidence type="ECO:0000313" key="3">
    <source>
        <dbReference type="Proteomes" id="UP000014212"/>
    </source>
</evidence>
<feature type="signal peptide" evidence="1">
    <location>
        <begin position="1"/>
        <end position="18"/>
    </location>
</feature>
<protein>
    <recommendedName>
        <fullName evidence="4">DUF3872 domain-containing protein</fullName>
    </recommendedName>
</protein>
<dbReference type="EMBL" id="ASSO01000011">
    <property type="protein sequence ID" value="EOS06426.1"/>
    <property type="molecule type" value="Genomic_DNA"/>
</dbReference>
<dbReference type="AlphaFoldDB" id="R9HRI3"/>